<dbReference type="EMBL" id="MLJW01000032">
    <property type="protein sequence ID" value="OIR08285.1"/>
    <property type="molecule type" value="Genomic_DNA"/>
</dbReference>
<protein>
    <submittedName>
        <fullName evidence="1">Uncharacterized protein</fullName>
    </submittedName>
</protein>
<comment type="caution">
    <text evidence="1">The sequence shown here is derived from an EMBL/GenBank/DDBJ whole genome shotgun (WGS) entry which is preliminary data.</text>
</comment>
<gene>
    <name evidence="1" type="ORF">GALL_94530</name>
</gene>
<proteinExistence type="predicted"/>
<accession>A0A1J5SW82</accession>
<name>A0A1J5SW82_9ZZZZ</name>
<dbReference type="AlphaFoldDB" id="A0A1J5SW82"/>
<organism evidence="1">
    <name type="scientific">mine drainage metagenome</name>
    <dbReference type="NCBI Taxonomy" id="410659"/>
    <lineage>
        <taxon>unclassified sequences</taxon>
        <taxon>metagenomes</taxon>
        <taxon>ecological metagenomes</taxon>
    </lineage>
</organism>
<evidence type="ECO:0000313" key="1">
    <source>
        <dbReference type="EMBL" id="OIR08285.1"/>
    </source>
</evidence>
<reference evidence="1" key="1">
    <citation type="submission" date="2016-10" db="EMBL/GenBank/DDBJ databases">
        <title>Sequence of Gallionella enrichment culture.</title>
        <authorList>
            <person name="Poehlein A."/>
            <person name="Muehling M."/>
            <person name="Daniel R."/>
        </authorList>
    </citation>
    <scope>NUCLEOTIDE SEQUENCE</scope>
</reference>
<sequence>MANVKLSQRELDLVTNTDFILTKNNIIAKVFDLFGDLSEFEIKTANNFLDDEIKIIAPKISKGENYEGLPWVMLDYPRYFTTKDIFAIRTYFWWGNYFSVTLHLKGKFKERFQAASFMSQEKRDWFLCCNENEWQHHFRKDNYKLLNEFSEEEIQQLSFIKLAKKIPLHRWDDAEMFLKESFETMLGLLQK</sequence>